<dbReference type="AlphaFoldDB" id="A0A5S3WJL8"/>
<evidence type="ECO:0000256" key="6">
    <source>
        <dbReference type="ARBA" id="ARBA00023136"/>
    </source>
</evidence>
<dbReference type="InterPro" id="IPR036942">
    <property type="entry name" value="Beta-barrel_TonB_sf"/>
</dbReference>
<evidence type="ECO:0000259" key="11">
    <source>
        <dbReference type="Pfam" id="PF07715"/>
    </source>
</evidence>
<evidence type="ECO:0000256" key="8">
    <source>
        <dbReference type="PROSITE-ProRule" id="PRU01360"/>
    </source>
</evidence>
<dbReference type="PANTHER" id="PTHR47234:SF2">
    <property type="entry name" value="TONB-DEPENDENT RECEPTOR"/>
    <property type="match status" value="1"/>
</dbReference>
<dbReference type="InterPro" id="IPR000531">
    <property type="entry name" value="Beta-barrel_TonB"/>
</dbReference>
<feature type="domain" description="TonB-dependent receptor-like beta-barrel" evidence="10">
    <location>
        <begin position="408"/>
        <end position="936"/>
    </location>
</feature>
<comment type="caution">
    <text evidence="12">The sequence shown here is derived from an EMBL/GenBank/DDBJ whole genome shotgun (WGS) entry which is preliminary data.</text>
</comment>
<evidence type="ECO:0008006" key="14">
    <source>
        <dbReference type="Google" id="ProtNLM"/>
    </source>
</evidence>
<evidence type="ECO:0000313" key="13">
    <source>
        <dbReference type="Proteomes" id="UP000310249"/>
    </source>
</evidence>
<evidence type="ECO:0000256" key="4">
    <source>
        <dbReference type="ARBA" id="ARBA00022692"/>
    </source>
</evidence>
<reference evidence="13" key="2">
    <citation type="submission" date="2019-06" db="EMBL/GenBank/DDBJ databases">
        <title>Co-occurence of chitin degradation, pigmentation and bioactivity in marine Pseudoalteromonas.</title>
        <authorList>
            <person name="Sonnenschein E.C."/>
            <person name="Bech P.K."/>
        </authorList>
    </citation>
    <scope>NUCLEOTIDE SEQUENCE [LARGE SCALE GENOMIC DNA]</scope>
    <source>
        <strain evidence="13">S2676</strain>
    </source>
</reference>
<evidence type="ECO:0000256" key="7">
    <source>
        <dbReference type="ARBA" id="ARBA00023237"/>
    </source>
</evidence>
<dbReference type="Pfam" id="PF00593">
    <property type="entry name" value="TonB_dep_Rec_b-barrel"/>
    <property type="match status" value="1"/>
</dbReference>
<evidence type="ECO:0000256" key="9">
    <source>
        <dbReference type="RuleBase" id="RU003357"/>
    </source>
</evidence>
<name>A0A5S3WJL8_9GAMM</name>
<feature type="domain" description="TonB-dependent receptor plug" evidence="11">
    <location>
        <begin position="78"/>
        <end position="191"/>
    </location>
</feature>
<protein>
    <recommendedName>
        <fullName evidence="14">TonB-dependent receptor</fullName>
    </recommendedName>
</protein>
<gene>
    <name evidence="12" type="ORF">CWB99_16645</name>
</gene>
<keyword evidence="7 8" id="KW-0998">Cell outer membrane</keyword>
<evidence type="ECO:0000256" key="2">
    <source>
        <dbReference type="ARBA" id="ARBA00022448"/>
    </source>
</evidence>
<dbReference type="Gene3D" id="2.40.170.20">
    <property type="entry name" value="TonB-dependent receptor, beta-barrel domain"/>
    <property type="match status" value="1"/>
</dbReference>
<dbReference type="InterPro" id="IPR012910">
    <property type="entry name" value="Plug_dom"/>
</dbReference>
<evidence type="ECO:0000259" key="10">
    <source>
        <dbReference type="Pfam" id="PF00593"/>
    </source>
</evidence>
<evidence type="ECO:0000256" key="5">
    <source>
        <dbReference type="ARBA" id="ARBA00023077"/>
    </source>
</evidence>
<dbReference type="Pfam" id="PF07715">
    <property type="entry name" value="Plug"/>
    <property type="match status" value="1"/>
</dbReference>
<comment type="similarity">
    <text evidence="8 9">Belongs to the TonB-dependent receptor family.</text>
</comment>
<sequence length="970" mass="108767">MYFGYSLAQLIITINHQGTLMTYTLSPVHLAITTALVMMSTPGFSAEKINKSDNKNEDNEIEIVAVTGSRLIRPELTSSLPITTVTSEDIALSGLTSITDIFTRLPAMNGHQVSIDENFGADARNNDGRQKIQLRGLGYARTLNLLDGVRMAADTDGSVDISIIPTTMLKRVDIKKGSASAIYGSDAIAGVVNYQLLKDFEGIKLNVSTGISEYNDAPTHTFSFVGGTSFNEGGVTLGIEAKKIGTYNRGSRSFYYPDRSSHKVDGIFEGTNWLSIYGPDGNATYADCDADTATATYYMMHRNNGTNGSSLDDFSPFSATYRGQVGQACWELEEIAQEEAEKKYKEAHGYNFQSETLDASERTEYSLLLNTYYNFTDTLEGTAQLLYADKENYAQEAAAVVSGLFVSKDNEYNPFGRDVRLNRRLTNLNKRNTTTVTTPFHVRLGLNGELSENWTWSTDLVHSRYEAKTTYPEALNRTLLQDSLSGPEVCLVENNCSPLNPFVDLEQLNGDLLDAIMVDGIWSKHKATTNTFNLSAVGDVFNLPAGTIQMAVGVEYRTEEASNQFDDVRGKYKLVGNLSQEDSNVPPKRKIKEAYIETSIPIAEDAYLAKHLSVELAVRYSNYSDSGSSSTPSVNIYWKPLAQLMVRANYSEGFRAPTLFDLYRGKEVFTDRWYSNSSDPCSNTGWEQLALCKSFGAKVAEAEPYQWSFEMGGNENLSPETSTSRNLGFVWTPEYLQGFTATLDFWKVDIENAPERLTRVMLRENARTNGELFADLIQRNPTTHVLEHYKSIVINIGKTRSQGYDLDLNYTFPDTQIGRFQITYSLAEITQGDNQYLGDDEWTPYIGRYNNLETKQSFGIFWNKGNWNSSFTMAYGSKAFNSDEDDILDLTNVPEKDKYRTARDFALDWSPSYDLKTLTVGYDAQQYGRFNLTVQNPFGEKPPFLDVARGYDRGPNPRGRYYTLSWFKEF</sequence>
<dbReference type="OrthoDB" id="6276154at2"/>
<evidence type="ECO:0000313" key="12">
    <source>
        <dbReference type="EMBL" id="TMP26988.1"/>
    </source>
</evidence>
<keyword evidence="3 8" id="KW-1134">Transmembrane beta strand</keyword>
<accession>A0A5S3WJL8</accession>
<proteinExistence type="inferred from homology"/>
<dbReference type="Gene3D" id="2.170.130.10">
    <property type="entry name" value="TonB-dependent receptor, plug domain"/>
    <property type="match status" value="1"/>
</dbReference>
<keyword evidence="4 8" id="KW-0812">Transmembrane</keyword>
<evidence type="ECO:0000256" key="3">
    <source>
        <dbReference type="ARBA" id="ARBA00022452"/>
    </source>
</evidence>
<evidence type="ECO:0000256" key="1">
    <source>
        <dbReference type="ARBA" id="ARBA00004571"/>
    </source>
</evidence>
<reference evidence="12 13" key="1">
    <citation type="submission" date="2018-01" db="EMBL/GenBank/DDBJ databases">
        <authorList>
            <person name="Paulsen S."/>
            <person name="Gram L.K."/>
        </authorList>
    </citation>
    <scope>NUCLEOTIDE SEQUENCE [LARGE SCALE GENOMIC DNA]</scope>
    <source>
        <strain evidence="12 13">S2676</strain>
    </source>
</reference>
<dbReference type="InterPro" id="IPR037066">
    <property type="entry name" value="Plug_dom_sf"/>
</dbReference>
<organism evidence="12 13">
    <name type="scientific">Pseudoalteromonas rubra</name>
    <dbReference type="NCBI Taxonomy" id="43658"/>
    <lineage>
        <taxon>Bacteria</taxon>
        <taxon>Pseudomonadati</taxon>
        <taxon>Pseudomonadota</taxon>
        <taxon>Gammaproteobacteria</taxon>
        <taxon>Alteromonadales</taxon>
        <taxon>Pseudoalteromonadaceae</taxon>
        <taxon>Pseudoalteromonas</taxon>
    </lineage>
</organism>
<dbReference type="PROSITE" id="PS52016">
    <property type="entry name" value="TONB_DEPENDENT_REC_3"/>
    <property type="match status" value="1"/>
</dbReference>
<keyword evidence="2 8" id="KW-0813">Transport</keyword>
<keyword evidence="5 9" id="KW-0798">TonB box</keyword>
<dbReference type="EMBL" id="PNCI01000038">
    <property type="protein sequence ID" value="TMP26988.1"/>
    <property type="molecule type" value="Genomic_DNA"/>
</dbReference>
<dbReference type="Proteomes" id="UP000310249">
    <property type="component" value="Unassembled WGS sequence"/>
</dbReference>
<dbReference type="PANTHER" id="PTHR47234">
    <property type="match status" value="1"/>
</dbReference>
<keyword evidence="6 8" id="KW-0472">Membrane</keyword>
<dbReference type="GO" id="GO:0009279">
    <property type="term" value="C:cell outer membrane"/>
    <property type="evidence" value="ECO:0007669"/>
    <property type="project" value="UniProtKB-SubCell"/>
</dbReference>
<comment type="subcellular location">
    <subcellularLocation>
        <location evidence="1 8">Cell outer membrane</location>
        <topology evidence="1 8">Multi-pass membrane protein</topology>
    </subcellularLocation>
</comment>
<dbReference type="InterPro" id="IPR039426">
    <property type="entry name" value="TonB-dep_rcpt-like"/>
</dbReference>
<dbReference type="SUPFAM" id="SSF56935">
    <property type="entry name" value="Porins"/>
    <property type="match status" value="1"/>
</dbReference>